<evidence type="ECO:0000313" key="1">
    <source>
        <dbReference type="EMBL" id="MBB3017643.1"/>
    </source>
</evidence>
<sequence length="138" mass="14920">MIRAAALAAALVVLGGCDGGSPSYGELKPYDQPVGLKARDADRYDLLVLRDPERGVTCWRPSNDNRALSCLPDWMLQAQGPSEAIAHQPTWGDGRPCAGHKVCEGFSNRREALACAEGRLTGPACDAWAERQREDRGL</sequence>
<protein>
    <recommendedName>
        <fullName evidence="3">Lipoprotein</fullName>
    </recommendedName>
</protein>
<name>A0A7W4VI42_9HYPH</name>
<dbReference type="AlphaFoldDB" id="A0A7W4VI42"/>
<accession>A0A7W4VI42</accession>
<dbReference type="EMBL" id="JACHWB010000001">
    <property type="protein sequence ID" value="MBB3017643.1"/>
    <property type="molecule type" value="Genomic_DNA"/>
</dbReference>
<gene>
    <name evidence="1" type="ORF">FHR70_000683</name>
</gene>
<proteinExistence type="predicted"/>
<dbReference type="Proteomes" id="UP000532010">
    <property type="component" value="Unassembled WGS sequence"/>
</dbReference>
<keyword evidence="2" id="KW-1185">Reference proteome</keyword>
<evidence type="ECO:0000313" key="2">
    <source>
        <dbReference type="Proteomes" id="UP000532010"/>
    </source>
</evidence>
<evidence type="ECO:0008006" key="3">
    <source>
        <dbReference type="Google" id="ProtNLM"/>
    </source>
</evidence>
<reference evidence="1 2" key="1">
    <citation type="submission" date="2020-08" db="EMBL/GenBank/DDBJ databases">
        <title>The Agave Microbiome: Exploring the role of microbial communities in plant adaptations to desert environments.</title>
        <authorList>
            <person name="Partida-Martinez L.P."/>
        </authorList>
    </citation>
    <scope>NUCLEOTIDE SEQUENCE [LARGE SCALE GENOMIC DNA]</scope>
    <source>
        <strain evidence="1 2">AT3.9</strain>
    </source>
</reference>
<organism evidence="1 2">
    <name type="scientific">Microvirga lupini</name>
    <dbReference type="NCBI Taxonomy" id="420324"/>
    <lineage>
        <taxon>Bacteria</taxon>
        <taxon>Pseudomonadati</taxon>
        <taxon>Pseudomonadota</taxon>
        <taxon>Alphaproteobacteria</taxon>
        <taxon>Hyphomicrobiales</taxon>
        <taxon>Methylobacteriaceae</taxon>
        <taxon>Microvirga</taxon>
    </lineage>
</organism>
<dbReference type="PROSITE" id="PS51257">
    <property type="entry name" value="PROKAR_LIPOPROTEIN"/>
    <property type="match status" value="1"/>
</dbReference>
<comment type="caution">
    <text evidence="1">The sequence shown here is derived from an EMBL/GenBank/DDBJ whole genome shotgun (WGS) entry which is preliminary data.</text>
</comment>